<keyword evidence="4" id="KW-1003">Cell membrane</keyword>
<evidence type="ECO:0000256" key="8">
    <source>
        <dbReference type="ARBA" id="ARBA00023136"/>
    </source>
</evidence>
<feature type="transmembrane region" description="Helical" evidence="11">
    <location>
        <begin position="487"/>
        <end position="512"/>
    </location>
</feature>
<dbReference type="GO" id="GO:0015297">
    <property type="term" value="F:antiporter activity"/>
    <property type="evidence" value="ECO:0007669"/>
    <property type="project" value="UniProtKB-KW"/>
</dbReference>
<feature type="transmembrane region" description="Helical" evidence="11">
    <location>
        <begin position="587"/>
        <end position="606"/>
    </location>
</feature>
<dbReference type="InterPro" id="IPR025383">
    <property type="entry name" value="MrpA_C/MbhD"/>
</dbReference>
<feature type="transmembrane region" description="Helical" evidence="11">
    <location>
        <begin position="318"/>
        <end position="342"/>
    </location>
</feature>
<evidence type="ECO:0000256" key="3">
    <source>
        <dbReference type="ARBA" id="ARBA00022449"/>
    </source>
</evidence>
<feature type="transmembrane region" description="Helical" evidence="11">
    <location>
        <begin position="129"/>
        <end position="146"/>
    </location>
</feature>
<protein>
    <submittedName>
        <fullName evidence="17">Na+/H+ antiporter subunit A</fullName>
    </submittedName>
</protein>
<feature type="transmembrane region" description="Helical" evidence="11">
    <location>
        <begin position="445"/>
        <end position="467"/>
    </location>
</feature>
<feature type="transmembrane region" description="Helical" evidence="11">
    <location>
        <begin position="816"/>
        <end position="835"/>
    </location>
</feature>
<dbReference type="Pfam" id="PF04039">
    <property type="entry name" value="MnhB"/>
    <property type="match status" value="1"/>
</dbReference>
<feature type="transmembrane region" description="Helical" evidence="11">
    <location>
        <begin position="555"/>
        <end position="575"/>
    </location>
</feature>
<evidence type="ECO:0000259" key="14">
    <source>
        <dbReference type="Pfam" id="PF04039"/>
    </source>
</evidence>
<dbReference type="Pfam" id="PF20501">
    <property type="entry name" value="MbhE"/>
    <property type="match status" value="1"/>
</dbReference>
<dbReference type="RefSeq" id="WP_343076235.1">
    <property type="nucleotide sequence ID" value="NZ_CP070496.1"/>
</dbReference>
<dbReference type="InterPro" id="IPR001750">
    <property type="entry name" value="ND/Mrp_TM"/>
</dbReference>
<evidence type="ECO:0000256" key="7">
    <source>
        <dbReference type="ARBA" id="ARBA00023065"/>
    </source>
</evidence>
<feature type="transmembrane region" description="Helical" evidence="11">
    <location>
        <begin position="69"/>
        <end position="93"/>
    </location>
</feature>
<dbReference type="GO" id="GO:0006811">
    <property type="term" value="P:monoatomic ion transport"/>
    <property type="evidence" value="ECO:0007669"/>
    <property type="project" value="UniProtKB-KW"/>
</dbReference>
<feature type="transmembrane region" description="Helical" evidence="11">
    <location>
        <begin position="105"/>
        <end position="123"/>
    </location>
</feature>
<feature type="transmembrane region" description="Helical" evidence="11">
    <location>
        <begin position="200"/>
        <end position="226"/>
    </location>
</feature>
<evidence type="ECO:0000256" key="6">
    <source>
        <dbReference type="ARBA" id="ARBA00022989"/>
    </source>
</evidence>
<evidence type="ECO:0000256" key="4">
    <source>
        <dbReference type="ARBA" id="ARBA00022475"/>
    </source>
</evidence>
<organism evidence="17 18">
    <name type="scientific">Natronoglycomyces albus</name>
    <dbReference type="NCBI Taxonomy" id="2811108"/>
    <lineage>
        <taxon>Bacteria</taxon>
        <taxon>Bacillati</taxon>
        <taxon>Actinomycetota</taxon>
        <taxon>Actinomycetes</taxon>
        <taxon>Glycomycetales</taxon>
        <taxon>Glycomycetaceae</taxon>
        <taxon>Natronoglycomyces</taxon>
    </lineage>
</organism>
<feature type="domain" description="Na+/H+ antiporter MnhB subunit-related protein" evidence="14">
    <location>
        <begin position="788"/>
        <end position="911"/>
    </location>
</feature>
<evidence type="ECO:0000256" key="10">
    <source>
        <dbReference type="SAM" id="MobiDB-lite"/>
    </source>
</evidence>
<evidence type="ECO:0000256" key="9">
    <source>
        <dbReference type="RuleBase" id="RU000320"/>
    </source>
</evidence>
<feature type="transmembrane region" description="Helical" evidence="11">
    <location>
        <begin position="363"/>
        <end position="385"/>
    </location>
</feature>
<dbReference type="EMBL" id="CP070496">
    <property type="protein sequence ID" value="QSB07113.1"/>
    <property type="molecule type" value="Genomic_DNA"/>
</dbReference>
<feature type="domain" description="NADH-Ubiquinone oxidoreductase (complex I) chain 5 N-terminal" evidence="13">
    <location>
        <begin position="63"/>
        <end position="108"/>
    </location>
</feature>
<dbReference type="InterPro" id="IPR007182">
    <property type="entry name" value="MnhB"/>
</dbReference>
<dbReference type="InterPro" id="IPR050616">
    <property type="entry name" value="CPA3_Na-H_Antiporter_A"/>
</dbReference>
<feature type="transmembrane region" description="Helical" evidence="11">
    <location>
        <begin position="677"/>
        <end position="697"/>
    </location>
</feature>
<evidence type="ECO:0000256" key="11">
    <source>
        <dbReference type="SAM" id="Phobius"/>
    </source>
</evidence>
<dbReference type="Pfam" id="PF13244">
    <property type="entry name" value="MbhD"/>
    <property type="match status" value="1"/>
</dbReference>
<feature type="transmembrane region" description="Helical" evidence="11">
    <location>
        <begin position="265"/>
        <end position="286"/>
    </location>
</feature>
<dbReference type="AlphaFoldDB" id="A0A895XUG1"/>
<feature type="domain" description="NADH:quinone oxidoreductase/Mrp antiporter transmembrane" evidence="12">
    <location>
        <begin position="125"/>
        <end position="407"/>
    </location>
</feature>
<dbReference type="KEGG" id="nav:JQS30_16375"/>
<dbReference type="PRINTS" id="PR01434">
    <property type="entry name" value="NADHDHGNASE5"/>
</dbReference>
<accession>A0A895XUG1</accession>
<feature type="compositionally biased region" description="Acidic residues" evidence="10">
    <location>
        <begin position="928"/>
        <end position="942"/>
    </location>
</feature>
<dbReference type="GO" id="GO:0005886">
    <property type="term" value="C:plasma membrane"/>
    <property type="evidence" value="ECO:0007669"/>
    <property type="project" value="UniProtKB-SubCell"/>
</dbReference>
<feature type="transmembrane region" description="Helical" evidence="11">
    <location>
        <begin position="613"/>
        <end position="632"/>
    </location>
</feature>
<dbReference type="Pfam" id="PF00361">
    <property type="entry name" value="Proton_antipo_M"/>
    <property type="match status" value="1"/>
</dbReference>
<evidence type="ECO:0000256" key="2">
    <source>
        <dbReference type="ARBA" id="ARBA00022448"/>
    </source>
</evidence>
<dbReference type="InterPro" id="IPR001516">
    <property type="entry name" value="Proton_antipo_N"/>
</dbReference>
<evidence type="ECO:0000313" key="17">
    <source>
        <dbReference type="EMBL" id="QSB07113.1"/>
    </source>
</evidence>
<evidence type="ECO:0000259" key="13">
    <source>
        <dbReference type="Pfam" id="PF00662"/>
    </source>
</evidence>
<evidence type="ECO:0000256" key="5">
    <source>
        <dbReference type="ARBA" id="ARBA00022692"/>
    </source>
</evidence>
<comment type="subcellular location">
    <subcellularLocation>
        <location evidence="1">Cell membrane</location>
        <topology evidence="1">Multi-pass membrane protein</topology>
    </subcellularLocation>
    <subcellularLocation>
        <location evidence="9">Membrane</location>
        <topology evidence="9">Multi-pass membrane protein</topology>
    </subcellularLocation>
</comment>
<keyword evidence="7" id="KW-0406">Ion transport</keyword>
<feature type="transmembrane region" description="Helical" evidence="11">
    <location>
        <begin position="293"/>
        <end position="312"/>
    </location>
</feature>
<dbReference type="NCBIfam" id="NF009284">
    <property type="entry name" value="PRK12644.1"/>
    <property type="match status" value="1"/>
</dbReference>
<feature type="transmembrane region" description="Helical" evidence="11">
    <location>
        <begin position="30"/>
        <end position="49"/>
    </location>
</feature>
<feature type="transmembrane region" description="Helical" evidence="11">
    <location>
        <begin position="238"/>
        <end position="259"/>
    </location>
</feature>
<evidence type="ECO:0000259" key="15">
    <source>
        <dbReference type="Pfam" id="PF13244"/>
    </source>
</evidence>
<feature type="domain" description="MrpA C-terminal/MbhD" evidence="15">
    <location>
        <begin position="597"/>
        <end position="661"/>
    </location>
</feature>
<dbReference type="Proteomes" id="UP000662939">
    <property type="component" value="Chromosome"/>
</dbReference>
<gene>
    <name evidence="17" type="ORF">JQS30_16375</name>
</gene>
<evidence type="ECO:0000259" key="16">
    <source>
        <dbReference type="Pfam" id="PF20501"/>
    </source>
</evidence>
<feature type="transmembrane region" description="Helical" evidence="11">
    <location>
        <begin position="890"/>
        <end position="914"/>
    </location>
</feature>
<dbReference type="InterPro" id="IPR046806">
    <property type="entry name" value="MrpA_C/MbhE"/>
</dbReference>
<feature type="compositionally biased region" description="Polar residues" evidence="10">
    <location>
        <begin position="954"/>
        <end position="963"/>
    </location>
</feature>
<proteinExistence type="predicted"/>
<keyword evidence="2" id="KW-0813">Transport</keyword>
<feature type="transmembrane region" description="Helical" evidence="11">
    <location>
        <begin position="405"/>
        <end position="425"/>
    </location>
</feature>
<evidence type="ECO:0000259" key="12">
    <source>
        <dbReference type="Pfam" id="PF00361"/>
    </source>
</evidence>
<feature type="region of interest" description="Disordered" evidence="10">
    <location>
        <begin position="922"/>
        <end position="963"/>
    </location>
</feature>
<keyword evidence="5 9" id="KW-0812">Transmembrane</keyword>
<sequence>MLGLLASYAAAAVVAPALVRWWGPRALYAIALVPAATFAWALSHARAVYDGGAVIEIYPWVPQLDLELAFHMGTFGWFMVLIVSGIGTLVLIYSARYFQADSPSLSRFTWSFIAFAGAMFGLVISDDLLMLYIFWELTTVFSYLLIGMDPERRAARRAAMQALLVTTLGGLAMLVGFIMLGQHAGSYRLSEVVASVPEGTYLSVALVLILLGALSKSAIFPFSFWLPAAMAAPTPVSAYLHAAAMVKAGVFLIGMLAPVYAANALWQPIVLTGGAITMFFGAWAALRQRDLKLLAAYGTVSQLGLITIVLGAGGANTAVAGVALLLSHAMFKAALFLIVGVIDRTCGTRDIWQLSGLGRQRPFLLFTAVLAVASMVGFPPLFGFIAKEAALSAFIDAGSGVNQLVVAALVGGSALTVAYGLRFLWGAFAPKPGVETIQVRQAGFIFMLAPVLLAALGLVSGMAAPAIDRAILPYAQTFAEPVSLHLALWHGYNLPLLLSLVAFAAGAGVFALSQRWERMSLLKFPRDGSDGYRTAMSWIDRAAVEMTGATQRGSLPFYLGLILLVMIVTSGAALVFTRSWPQQVELFTSPIQVAAALVIIVVSIFAAGTQRRLTAVILVGVAGYAVAGIFVLHGAPDLALTQFLVETATVVLFVLVLRRMPANFSERPVKMVRWARIGIGIAAGIVASLMAFVAVGGREAIPVSTEFPDLAYYVGGGANVVNVTLVDIRVWDTMGEVAVLVVAATGVASLIFGHSRALRRRGAARPTATYRSPWLAGASPEAARQAIILQVVTRILFHAIILFSIYLLFAGHNTPGGGFAGGLVAGLALVVRYLAGGRHELNAAAPVDAGRVLGIGLFIALGAGATSLFFGREIFESAVIDLDIPILGNIHAASSAVVDIGVYLIVIGLILDILRSLGAEIDRQQESSESEPDDGDDTEETTEVAPEGTDASESEPNSTSRRR</sequence>
<dbReference type="PANTHER" id="PTHR43373">
    <property type="entry name" value="NA(+)/H(+) ANTIPORTER SUBUNIT"/>
    <property type="match status" value="1"/>
</dbReference>
<feature type="transmembrane region" description="Helical" evidence="11">
    <location>
        <begin position="791"/>
        <end position="810"/>
    </location>
</feature>
<keyword evidence="6 11" id="KW-1133">Transmembrane helix</keyword>
<feature type="transmembrane region" description="Helical" evidence="11">
    <location>
        <begin position="158"/>
        <end position="180"/>
    </location>
</feature>
<feature type="transmembrane region" description="Helical" evidence="11">
    <location>
        <begin position="638"/>
        <end position="657"/>
    </location>
</feature>
<evidence type="ECO:0000313" key="18">
    <source>
        <dbReference type="Proteomes" id="UP000662939"/>
    </source>
</evidence>
<dbReference type="Pfam" id="PF00662">
    <property type="entry name" value="Proton_antipo_N"/>
    <property type="match status" value="1"/>
</dbReference>
<feature type="transmembrane region" description="Helical" evidence="11">
    <location>
        <begin position="847"/>
        <end position="870"/>
    </location>
</feature>
<feature type="domain" description="MrpA C-terminal/MbhE" evidence="16">
    <location>
        <begin position="675"/>
        <end position="751"/>
    </location>
</feature>
<dbReference type="PANTHER" id="PTHR43373:SF1">
    <property type="entry name" value="NA(+)_H(+) ANTIPORTER SUBUNIT A"/>
    <property type="match status" value="1"/>
</dbReference>
<name>A0A895XUG1_9ACTN</name>
<reference evidence="17" key="1">
    <citation type="submission" date="2021-02" db="EMBL/GenBank/DDBJ databases">
        <title>Natronoglycomyces albus gen. nov., sp. nov, a haloalkaliphilic actinobacterium from a soda solonchak soil.</title>
        <authorList>
            <person name="Sorokin D.Y."/>
            <person name="Khijniak T.V."/>
            <person name="Zakharycheva A.P."/>
            <person name="Boueva O.V."/>
            <person name="Ariskina E.V."/>
            <person name="Hahnke R.L."/>
            <person name="Bunk B."/>
            <person name="Sproer C."/>
            <person name="Schumann P."/>
            <person name="Evtushenko L.I."/>
            <person name="Kublanov I.V."/>
        </authorList>
    </citation>
    <scope>NUCLEOTIDE SEQUENCE</scope>
    <source>
        <strain evidence="17">DSM 106290</strain>
    </source>
</reference>
<keyword evidence="18" id="KW-1185">Reference proteome</keyword>
<feature type="transmembrane region" description="Helical" evidence="11">
    <location>
        <begin position="737"/>
        <end position="755"/>
    </location>
</feature>
<keyword evidence="8 11" id="KW-0472">Membrane</keyword>
<evidence type="ECO:0000256" key="1">
    <source>
        <dbReference type="ARBA" id="ARBA00004651"/>
    </source>
</evidence>
<keyword evidence="3" id="KW-0050">Antiport</keyword>